<keyword evidence="3" id="KW-1185">Reference proteome</keyword>
<evidence type="ECO:0000256" key="1">
    <source>
        <dbReference type="SAM" id="MobiDB-lite"/>
    </source>
</evidence>
<evidence type="ECO:0000313" key="2">
    <source>
        <dbReference type="EMBL" id="MPC42754.1"/>
    </source>
</evidence>
<reference evidence="2 3" key="1">
    <citation type="submission" date="2019-05" db="EMBL/GenBank/DDBJ databases">
        <title>Another draft genome of Portunus trituberculatus and its Hox gene families provides insights of decapod evolution.</title>
        <authorList>
            <person name="Jeong J.-H."/>
            <person name="Song I."/>
            <person name="Kim S."/>
            <person name="Choi T."/>
            <person name="Kim D."/>
            <person name="Ryu S."/>
            <person name="Kim W."/>
        </authorList>
    </citation>
    <scope>NUCLEOTIDE SEQUENCE [LARGE SCALE GENOMIC DNA]</scope>
    <source>
        <tissue evidence="2">Muscle</tissue>
    </source>
</reference>
<organism evidence="2 3">
    <name type="scientific">Portunus trituberculatus</name>
    <name type="common">Swimming crab</name>
    <name type="synonym">Neptunus trituberculatus</name>
    <dbReference type="NCBI Taxonomy" id="210409"/>
    <lineage>
        <taxon>Eukaryota</taxon>
        <taxon>Metazoa</taxon>
        <taxon>Ecdysozoa</taxon>
        <taxon>Arthropoda</taxon>
        <taxon>Crustacea</taxon>
        <taxon>Multicrustacea</taxon>
        <taxon>Malacostraca</taxon>
        <taxon>Eumalacostraca</taxon>
        <taxon>Eucarida</taxon>
        <taxon>Decapoda</taxon>
        <taxon>Pleocyemata</taxon>
        <taxon>Brachyura</taxon>
        <taxon>Eubrachyura</taxon>
        <taxon>Portunoidea</taxon>
        <taxon>Portunidae</taxon>
        <taxon>Portuninae</taxon>
        <taxon>Portunus</taxon>
    </lineage>
</organism>
<comment type="caution">
    <text evidence="2">The sequence shown here is derived from an EMBL/GenBank/DDBJ whole genome shotgun (WGS) entry which is preliminary data.</text>
</comment>
<dbReference type="AlphaFoldDB" id="A0A5B7FE18"/>
<dbReference type="Proteomes" id="UP000324222">
    <property type="component" value="Unassembled WGS sequence"/>
</dbReference>
<sequence length="94" mass="10280">MLDATQPPPPPPPPSPPPTPPCWCLERRGYATWVAVPVAQLPVVPRQGRQSHQQGARLPDVDPYPTPTRSLIPLPPTPRPSELGSIFHIIMAKD</sequence>
<proteinExistence type="predicted"/>
<evidence type="ECO:0000313" key="3">
    <source>
        <dbReference type="Proteomes" id="UP000324222"/>
    </source>
</evidence>
<gene>
    <name evidence="2" type="ORF">E2C01_036385</name>
</gene>
<dbReference type="EMBL" id="VSRR010005559">
    <property type="protein sequence ID" value="MPC42754.1"/>
    <property type="molecule type" value="Genomic_DNA"/>
</dbReference>
<feature type="region of interest" description="Disordered" evidence="1">
    <location>
        <begin position="45"/>
        <end position="79"/>
    </location>
</feature>
<feature type="region of interest" description="Disordered" evidence="1">
    <location>
        <begin position="1"/>
        <end position="20"/>
    </location>
</feature>
<protein>
    <submittedName>
        <fullName evidence="2">Uncharacterized protein</fullName>
    </submittedName>
</protein>
<accession>A0A5B7FE18</accession>
<name>A0A5B7FE18_PORTR</name>